<evidence type="ECO:0000256" key="2">
    <source>
        <dbReference type="ARBA" id="ARBA00022692"/>
    </source>
</evidence>
<proteinExistence type="predicted"/>
<dbReference type="VEuPathDB" id="TriTrypDB:ADEAN_000483200"/>
<evidence type="ECO:0000313" key="5">
    <source>
        <dbReference type="Proteomes" id="UP000515908"/>
    </source>
</evidence>
<organism evidence="4 5">
    <name type="scientific">Angomonas deanei</name>
    <dbReference type="NCBI Taxonomy" id="59799"/>
    <lineage>
        <taxon>Eukaryota</taxon>
        <taxon>Discoba</taxon>
        <taxon>Euglenozoa</taxon>
        <taxon>Kinetoplastea</taxon>
        <taxon>Metakinetoplastina</taxon>
        <taxon>Trypanosomatida</taxon>
        <taxon>Trypanosomatidae</taxon>
        <taxon>Strigomonadinae</taxon>
        <taxon>Angomonas</taxon>
    </lineage>
</organism>
<evidence type="ECO:0000313" key="4">
    <source>
        <dbReference type="EMBL" id="CAD2217354.1"/>
    </source>
</evidence>
<evidence type="ECO:0000256" key="3">
    <source>
        <dbReference type="ARBA" id="ARBA00023136"/>
    </source>
</evidence>
<gene>
    <name evidence="4" type="ORF">ADEAN_000483200</name>
</gene>
<dbReference type="GO" id="GO:0016020">
    <property type="term" value="C:membrane"/>
    <property type="evidence" value="ECO:0007669"/>
    <property type="project" value="UniProtKB-SubCell"/>
</dbReference>
<keyword evidence="3" id="KW-0472">Membrane</keyword>
<comment type="subcellular location">
    <subcellularLocation>
        <location evidence="1">Membrane</location>
        <topology evidence="1">Multi-pass membrane protein</topology>
    </subcellularLocation>
</comment>
<accession>A0A7G2CER5</accession>
<dbReference type="InterPro" id="IPR023395">
    <property type="entry name" value="MCP_dom_sf"/>
</dbReference>
<keyword evidence="2" id="KW-0812">Transmembrane</keyword>
<dbReference type="Gene3D" id="1.50.40.10">
    <property type="entry name" value="Mitochondrial carrier domain"/>
    <property type="match status" value="1"/>
</dbReference>
<dbReference type="AlphaFoldDB" id="A0A7G2CER5"/>
<reference evidence="4 5" key="1">
    <citation type="submission" date="2020-08" db="EMBL/GenBank/DDBJ databases">
        <authorList>
            <person name="Newling K."/>
            <person name="Davey J."/>
            <person name="Forrester S."/>
        </authorList>
    </citation>
    <scope>NUCLEOTIDE SEQUENCE [LARGE SCALE GENOMIC DNA]</scope>
    <source>
        <strain evidence="5">Crithidia deanei Carvalho (ATCC PRA-265)</strain>
    </source>
</reference>
<protein>
    <submittedName>
        <fullName evidence="4">Mitochondrial carrier protein, putative</fullName>
    </submittedName>
</protein>
<dbReference type="SUPFAM" id="SSF103506">
    <property type="entry name" value="Mitochondrial carrier"/>
    <property type="match status" value="1"/>
</dbReference>
<sequence length="214" mass="23407">MQDQLLLTAIRYALRECTSVTVEYALRLGLPVVVCLLTAPLRNIRKVLFTNLTVGLVAEPSKDDDVAPPYHSVWEVWRALRESVPLSSLLWRGMGIEVLDRYVGLATGLALPPVLRSLQEYSSLAGLPPLGISLLSSALFCVTSVLVHAPHFVLTHRLALLSRKTEGGDDVGWRYASTTSCVKDILHREGVSGFFRGAWVAVGCQFVGTLPIIV</sequence>
<dbReference type="Proteomes" id="UP000515908">
    <property type="component" value="Chromosome 08"/>
</dbReference>
<dbReference type="EMBL" id="LR877152">
    <property type="protein sequence ID" value="CAD2217354.1"/>
    <property type="molecule type" value="Genomic_DNA"/>
</dbReference>
<dbReference type="Pfam" id="PF00153">
    <property type="entry name" value="Mito_carr"/>
    <property type="match status" value="1"/>
</dbReference>
<name>A0A7G2CER5_9TRYP</name>
<evidence type="ECO:0000256" key="1">
    <source>
        <dbReference type="ARBA" id="ARBA00004141"/>
    </source>
</evidence>
<dbReference type="InterPro" id="IPR018108">
    <property type="entry name" value="MCP_transmembrane"/>
</dbReference>
<keyword evidence="5" id="KW-1185">Reference proteome</keyword>